<dbReference type="GO" id="GO:0005975">
    <property type="term" value="P:carbohydrate metabolic process"/>
    <property type="evidence" value="ECO:0007669"/>
    <property type="project" value="InterPro"/>
</dbReference>
<dbReference type="Gene3D" id="1.50.10.10">
    <property type="match status" value="1"/>
</dbReference>
<sequence length="86" mass="10117">MIDSDKNYWVQAEAIGSPILLAEKTDLFLYQTNYLYLLHCVWNYFIDYEYVGWYPLLNCQNKSYSNIKSPVNKTIAHCSEAIRTLP</sequence>
<keyword evidence="2" id="KW-0413">Isomerase</keyword>
<reference evidence="3 4" key="1">
    <citation type="journal article" date="2003" name="Int. J. Syst. Evol. Microbiol.">
        <title>Bacillus nealsonii sp. nov., isolated from a spacecraft-assembly facility, whose spores are gamma-radiation resistant.</title>
        <authorList>
            <person name="Venkateswaran K."/>
            <person name="Kempf M."/>
            <person name="Chen F."/>
            <person name="Satomi M."/>
            <person name="Nicholson W."/>
            <person name="Kern R."/>
        </authorList>
    </citation>
    <scope>NUCLEOTIDE SEQUENCE [LARGE SCALE GENOMIC DNA]</scope>
    <source>
        <strain evidence="3 4">FO-92</strain>
    </source>
</reference>
<dbReference type="RefSeq" id="WP_101175346.1">
    <property type="nucleotide sequence ID" value="NZ_PISE01000003.1"/>
</dbReference>
<gene>
    <name evidence="3" type="ORF">CWS01_01905</name>
</gene>
<dbReference type="EMBL" id="PISE01000003">
    <property type="protein sequence ID" value="PKG25622.1"/>
    <property type="molecule type" value="Genomic_DNA"/>
</dbReference>
<comment type="similarity">
    <text evidence="1">Belongs to the N-acylglucosamine 2-epimerase family.</text>
</comment>
<accession>A0A2N0Z7Z3</accession>
<dbReference type="Proteomes" id="UP000233375">
    <property type="component" value="Unassembled WGS sequence"/>
</dbReference>
<protein>
    <submittedName>
        <fullName evidence="3">Uncharacterized protein</fullName>
    </submittedName>
</protein>
<comment type="caution">
    <text evidence="3">The sequence shown here is derived from an EMBL/GenBank/DDBJ whole genome shotgun (WGS) entry which is preliminary data.</text>
</comment>
<dbReference type="Pfam" id="PF07221">
    <property type="entry name" value="GlcNAc_2-epim"/>
    <property type="match status" value="1"/>
</dbReference>
<evidence type="ECO:0000313" key="3">
    <source>
        <dbReference type="EMBL" id="PKG25622.1"/>
    </source>
</evidence>
<keyword evidence="4" id="KW-1185">Reference proteome</keyword>
<evidence type="ECO:0000256" key="1">
    <source>
        <dbReference type="ARBA" id="ARBA00008558"/>
    </source>
</evidence>
<dbReference type="InterPro" id="IPR010819">
    <property type="entry name" value="AGE/CE"/>
</dbReference>
<proteinExistence type="inferred from homology"/>
<dbReference type="SUPFAM" id="SSF48208">
    <property type="entry name" value="Six-hairpin glycosidases"/>
    <property type="match status" value="1"/>
</dbReference>
<dbReference type="AlphaFoldDB" id="A0A2N0Z7Z3"/>
<dbReference type="InterPro" id="IPR012341">
    <property type="entry name" value="6hp_glycosidase-like_sf"/>
</dbReference>
<evidence type="ECO:0000313" key="4">
    <source>
        <dbReference type="Proteomes" id="UP000233375"/>
    </source>
</evidence>
<organism evidence="3 4">
    <name type="scientific">Niallia nealsonii</name>
    <dbReference type="NCBI Taxonomy" id="115979"/>
    <lineage>
        <taxon>Bacteria</taxon>
        <taxon>Bacillati</taxon>
        <taxon>Bacillota</taxon>
        <taxon>Bacilli</taxon>
        <taxon>Bacillales</taxon>
        <taxon>Bacillaceae</taxon>
        <taxon>Niallia</taxon>
    </lineage>
</organism>
<dbReference type="GO" id="GO:0016853">
    <property type="term" value="F:isomerase activity"/>
    <property type="evidence" value="ECO:0007669"/>
    <property type="project" value="UniProtKB-KW"/>
</dbReference>
<name>A0A2N0Z7Z3_9BACI</name>
<evidence type="ECO:0000256" key="2">
    <source>
        <dbReference type="ARBA" id="ARBA00023235"/>
    </source>
</evidence>
<dbReference type="InterPro" id="IPR008928">
    <property type="entry name" value="6-hairpin_glycosidase_sf"/>
</dbReference>